<organism evidence="1 2">
    <name type="scientific">Actinoallomurus oryzae</name>
    <dbReference type="NCBI Taxonomy" id="502180"/>
    <lineage>
        <taxon>Bacteria</taxon>
        <taxon>Bacillati</taxon>
        <taxon>Actinomycetota</taxon>
        <taxon>Actinomycetes</taxon>
        <taxon>Streptosporangiales</taxon>
        <taxon>Thermomonosporaceae</taxon>
        <taxon>Actinoallomurus</taxon>
    </lineage>
</organism>
<accession>A0ABP8QUZ6</accession>
<protein>
    <recommendedName>
        <fullName evidence="3">ANTAR domain-containing protein</fullName>
    </recommendedName>
</protein>
<keyword evidence="2" id="KW-1185">Reference proteome</keyword>
<evidence type="ECO:0000313" key="1">
    <source>
        <dbReference type="EMBL" id="GAA4510752.1"/>
    </source>
</evidence>
<proteinExistence type="predicted"/>
<dbReference type="Proteomes" id="UP001500503">
    <property type="component" value="Unassembled WGS sequence"/>
</dbReference>
<sequence length="67" mass="6911">MAPDVAQDLAVVWPRRGRRGSAEAEALAVLADVAVGVEAGSAAGAALEFLDRRDVGRSVDEIHQAVA</sequence>
<comment type="caution">
    <text evidence="1">The sequence shown here is derived from an EMBL/GenBank/DDBJ whole genome shotgun (WGS) entry which is preliminary data.</text>
</comment>
<evidence type="ECO:0000313" key="2">
    <source>
        <dbReference type="Proteomes" id="UP001500503"/>
    </source>
</evidence>
<dbReference type="EMBL" id="BAABHF010000046">
    <property type="protein sequence ID" value="GAA4510752.1"/>
    <property type="molecule type" value="Genomic_DNA"/>
</dbReference>
<reference evidence="2" key="1">
    <citation type="journal article" date="2019" name="Int. J. Syst. Evol. Microbiol.">
        <title>The Global Catalogue of Microorganisms (GCM) 10K type strain sequencing project: providing services to taxonomists for standard genome sequencing and annotation.</title>
        <authorList>
            <consortium name="The Broad Institute Genomics Platform"/>
            <consortium name="The Broad Institute Genome Sequencing Center for Infectious Disease"/>
            <person name="Wu L."/>
            <person name="Ma J."/>
        </authorList>
    </citation>
    <scope>NUCLEOTIDE SEQUENCE [LARGE SCALE GENOMIC DNA]</scope>
    <source>
        <strain evidence="2">JCM 17933</strain>
    </source>
</reference>
<gene>
    <name evidence="1" type="ORF">GCM10023191_073840</name>
</gene>
<name>A0ABP8QUZ6_9ACTN</name>
<evidence type="ECO:0008006" key="3">
    <source>
        <dbReference type="Google" id="ProtNLM"/>
    </source>
</evidence>